<name>A0A0G2ZHF1_9BACT</name>
<dbReference type="PROSITE" id="PS50893">
    <property type="entry name" value="ABC_TRANSPORTER_2"/>
    <property type="match status" value="1"/>
</dbReference>
<dbReference type="KEGG" id="kpf:IX53_03645"/>
<dbReference type="EMBL" id="CP011232">
    <property type="protein sequence ID" value="AKI98233.1"/>
    <property type="molecule type" value="Genomic_DNA"/>
</dbReference>
<dbReference type="Gene3D" id="3.40.50.300">
    <property type="entry name" value="P-loop containing nucleotide triphosphate hydrolases"/>
    <property type="match status" value="1"/>
</dbReference>
<gene>
    <name evidence="6" type="ORF">IX53_03645</name>
</gene>
<dbReference type="PANTHER" id="PTHR42711">
    <property type="entry name" value="ABC TRANSPORTER ATP-BINDING PROTEIN"/>
    <property type="match status" value="1"/>
</dbReference>
<accession>A0A0G2ZHF1</accession>
<feature type="domain" description="ABC transporter" evidence="5">
    <location>
        <begin position="2"/>
        <end position="236"/>
    </location>
</feature>
<dbReference type="PATRIC" id="fig|1330330.3.peg.733"/>
<keyword evidence="3" id="KW-0547">Nucleotide-binding</keyword>
<organism evidence="6 7">
    <name type="scientific">Kosmotoga pacifica</name>
    <dbReference type="NCBI Taxonomy" id="1330330"/>
    <lineage>
        <taxon>Bacteria</taxon>
        <taxon>Thermotogati</taxon>
        <taxon>Thermotogota</taxon>
        <taxon>Thermotogae</taxon>
        <taxon>Kosmotogales</taxon>
        <taxon>Kosmotogaceae</taxon>
        <taxon>Kosmotoga</taxon>
    </lineage>
</organism>
<protein>
    <submittedName>
        <fullName evidence="6">ABC transporter ATP-binding protein</fullName>
    </submittedName>
</protein>
<dbReference type="OrthoDB" id="9775135at2"/>
<reference evidence="6 7" key="1">
    <citation type="submission" date="2015-04" db="EMBL/GenBank/DDBJ databases">
        <title>Complete Genome Sequence of Kosmotoga pacifica SLHLJ1.</title>
        <authorList>
            <person name="Jiang L.J."/>
            <person name="Shao Z.Z."/>
            <person name="Jebbar M."/>
        </authorList>
    </citation>
    <scope>NUCLEOTIDE SEQUENCE [LARGE SCALE GENOMIC DNA]</scope>
    <source>
        <strain evidence="6 7">SLHLJ1</strain>
    </source>
</reference>
<dbReference type="GO" id="GO:0005524">
    <property type="term" value="F:ATP binding"/>
    <property type="evidence" value="ECO:0007669"/>
    <property type="project" value="UniProtKB-KW"/>
</dbReference>
<dbReference type="SMART" id="SM00382">
    <property type="entry name" value="AAA"/>
    <property type="match status" value="1"/>
</dbReference>
<dbReference type="PANTHER" id="PTHR42711:SF5">
    <property type="entry name" value="ABC TRANSPORTER ATP-BINDING PROTEIN NATA"/>
    <property type="match status" value="1"/>
</dbReference>
<dbReference type="Pfam" id="PF00005">
    <property type="entry name" value="ABC_tran"/>
    <property type="match status" value="1"/>
</dbReference>
<proteinExistence type="inferred from homology"/>
<dbReference type="InterPro" id="IPR003439">
    <property type="entry name" value="ABC_transporter-like_ATP-bd"/>
</dbReference>
<dbReference type="InterPro" id="IPR003593">
    <property type="entry name" value="AAA+_ATPase"/>
</dbReference>
<dbReference type="SUPFAM" id="SSF52540">
    <property type="entry name" value="P-loop containing nucleoside triphosphate hydrolases"/>
    <property type="match status" value="1"/>
</dbReference>
<dbReference type="GO" id="GO:0016887">
    <property type="term" value="F:ATP hydrolysis activity"/>
    <property type="evidence" value="ECO:0007669"/>
    <property type="project" value="InterPro"/>
</dbReference>
<sequence>MVKLQEVYKTFKGKKGIIKAVNGVSFEAAPGEIFGLLGPNGAGKTTTLRLISTLLKPDSGKVNVFGYDTVKNAREVRMRIGFLTSDMKLSGNLSPRELMYFFGDLNHIDRAIVSSRIDTLTDYLGMHDFLDERVSKLSTGMKQKAAIAVSLIHDPEVIVFDEPTNGLDIITARTVTEIIKDFRKQGKTVIISTHVMSVAEKLCDRVGIILNGRLVENDRLEELYKKYNSNDLEDIFFAVAEKEGELANA</sequence>
<evidence type="ECO:0000256" key="2">
    <source>
        <dbReference type="ARBA" id="ARBA00022448"/>
    </source>
</evidence>
<evidence type="ECO:0000256" key="4">
    <source>
        <dbReference type="ARBA" id="ARBA00022840"/>
    </source>
</evidence>
<evidence type="ECO:0000256" key="1">
    <source>
        <dbReference type="ARBA" id="ARBA00005417"/>
    </source>
</evidence>
<evidence type="ECO:0000259" key="5">
    <source>
        <dbReference type="PROSITE" id="PS50893"/>
    </source>
</evidence>
<dbReference type="InterPro" id="IPR050763">
    <property type="entry name" value="ABC_transporter_ATP-binding"/>
</dbReference>
<keyword evidence="2" id="KW-0813">Transport</keyword>
<dbReference type="Proteomes" id="UP000035159">
    <property type="component" value="Chromosome"/>
</dbReference>
<evidence type="ECO:0000256" key="3">
    <source>
        <dbReference type="ARBA" id="ARBA00022741"/>
    </source>
</evidence>
<dbReference type="STRING" id="1330330.IX53_03645"/>
<keyword evidence="4 6" id="KW-0067">ATP-binding</keyword>
<keyword evidence="7" id="KW-1185">Reference proteome</keyword>
<evidence type="ECO:0000313" key="7">
    <source>
        <dbReference type="Proteomes" id="UP000035159"/>
    </source>
</evidence>
<comment type="similarity">
    <text evidence="1">Belongs to the ABC transporter superfamily.</text>
</comment>
<dbReference type="AlphaFoldDB" id="A0A0G2ZHF1"/>
<dbReference type="InterPro" id="IPR027417">
    <property type="entry name" value="P-loop_NTPase"/>
</dbReference>
<evidence type="ECO:0000313" key="6">
    <source>
        <dbReference type="EMBL" id="AKI98233.1"/>
    </source>
</evidence>